<dbReference type="AlphaFoldDB" id="A0AAD5XDH5"/>
<reference evidence="2" key="1">
    <citation type="submission" date="2020-05" db="EMBL/GenBank/DDBJ databases">
        <title>Phylogenomic resolution of chytrid fungi.</title>
        <authorList>
            <person name="Stajich J.E."/>
            <person name="Amses K."/>
            <person name="Simmons R."/>
            <person name="Seto K."/>
            <person name="Myers J."/>
            <person name="Bonds A."/>
            <person name="Quandt C.A."/>
            <person name="Barry K."/>
            <person name="Liu P."/>
            <person name="Grigoriev I."/>
            <person name="Longcore J.E."/>
            <person name="James T.Y."/>
        </authorList>
    </citation>
    <scope>NUCLEOTIDE SEQUENCE</scope>
    <source>
        <strain evidence="2">JEL0513</strain>
    </source>
</reference>
<organism evidence="2 3">
    <name type="scientific">Physocladia obscura</name>
    <dbReference type="NCBI Taxonomy" id="109957"/>
    <lineage>
        <taxon>Eukaryota</taxon>
        <taxon>Fungi</taxon>
        <taxon>Fungi incertae sedis</taxon>
        <taxon>Chytridiomycota</taxon>
        <taxon>Chytridiomycota incertae sedis</taxon>
        <taxon>Chytridiomycetes</taxon>
        <taxon>Chytridiales</taxon>
        <taxon>Chytriomycetaceae</taxon>
        <taxon>Physocladia</taxon>
    </lineage>
</organism>
<protein>
    <submittedName>
        <fullName evidence="2">Uncharacterized protein</fullName>
    </submittedName>
</protein>
<keyword evidence="3" id="KW-1185">Reference proteome</keyword>
<feature type="region of interest" description="Disordered" evidence="1">
    <location>
        <begin position="200"/>
        <end position="239"/>
    </location>
</feature>
<feature type="region of interest" description="Disordered" evidence="1">
    <location>
        <begin position="464"/>
        <end position="487"/>
    </location>
</feature>
<dbReference type="Proteomes" id="UP001211907">
    <property type="component" value="Unassembled WGS sequence"/>
</dbReference>
<feature type="compositionally biased region" description="Polar residues" evidence="1">
    <location>
        <begin position="207"/>
        <end position="218"/>
    </location>
</feature>
<feature type="region of interest" description="Disordered" evidence="1">
    <location>
        <begin position="360"/>
        <end position="382"/>
    </location>
</feature>
<evidence type="ECO:0000256" key="1">
    <source>
        <dbReference type="SAM" id="MobiDB-lite"/>
    </source>
</evidence>
<comment type="caution">
    <text evidence="2">The sequence shown here is derived from an EMBL/GenBank/DDBJ whole genome shotgun (WGS) entry which is preliminary data.</text>
</comment>
<name>A0AAD5XDH5_9FUNG</name>
<feature type="compositionally biased region" description="Low complexity" evidence="1">
    <location>
        <begin position="268"/>
        <end position="287"/>
    </location>
</feature>
<evidence type="ECO:0000313" key="2">
    <source>
        <dbReference type="EMBL" id="KAJ3107703.1"/>
    </source>
</evidence>
<proteinExistence type="predicted"/>
<feature type="compositionally biased region" description="Polar residues" evidence="1">
    <location>
        <begin position="403"/>
        <end position="421"/>
    </location>
</feature>
<feature type="compositionally biased region" description="Low complexity" evidence="1">
    <location>
        <begin position="464"/>
        <end position="481"/>
    </location>
</feature>
<sequence>MKRIVDARFRVRSSSSSPAESDKIVTLVFATTDHTALERLLSDAAKSNKLSTLTVVNSAKSSSAFIQKSASPDDIGGSASVGVTVSLVFDSMTISMPEPANITFVNPCQCSFGGRCICGDLNLKKPRADATTASAGAAALTSAAKTVASTVMSPKTSDCCSGGSALGSGNTGQSLPRPLPVPVAAAKFLSTMPLPSNSEVVGFHSSAKPNNQQQQSPHGYQYGIFPQSLRNDGGGANTPPSFLAMHAESVRIQSEMGYRPILPAPMSEQQQQSTQQHQQQYQQQQQHRQQHREQQQQQYEPQRYHHHPNYRSQYQYQQYQPPEYQHQQQLQQNHQDFPPILAPLISKGSSMKMSIQNMVVDDDEEGKGRGSGSETGGAEKEAEDVATALMELKSFSGSGIMDPSSNNVVAGDNSNNGNTVWRNIIQVENREESDDDDGDVDSEKEVKGGGCGCGCSCGQSSSLSWTSSRSPSSSSSGISDAGEGGGSKEIRLRLDSGCCGSGVGEEEFVKLQIVTGVAEKSCCCSV</sequence>
<feature type="region of interest" description="Disordered" evidence="1">
    <location>
        <begin position="266"/>
        <end position="301"/>
    </location>
</feature>
<gene>
    <name evidence="2" type="ORF">HK100_003531</name>
</gene>
<feature type="region of interest" description="Disordered" evidence="1">
    <location>
        <begin position="397"/>
        <end position="449"/>
    </location>
</feature>
<feature type="compositionally biased region" description="Acidic residues" evidence="1">
    <location>
        <begin position="431"/>
        <end position="440"/>
    </location>
</feature>
<evidence type="ECO:0000313" key="3">
    <source>
        <dbReference type="Proteomes" id="UP001211907"/>
    </source>
</evidence>
<accession>A0AAD5XDH5</accession>
<dbReference type="EMBL" id="JADGJH010001895">
    <property type="protein sequence ID" value="KAJ3107703.1"/>
    <property type="molecule type" value="Genomic_DNA"/>
</dbReference>